<evidence type="ECO:0000313" key="3">
    <source>
        <dbReference type="EMBL" id="ADB40355.1"/>
    </source>
</evidence>
<dbReference type="Proteomes" id="UP000002028">
    <property type="component" value="Chromosome"/>
</dbReference>
<evidence type="ECO:0000259" key="2">
    <source>
        <dbReference type="PROSITE" id="PS50110"/>
    </source>
</evidence>
<evidence type="ECO:0000313" key="4">
    <source>
        <dbReference type="Proteomes" id="UP000002028"/>
    </source>
</evidence>
<protein>
    <submittedName>
        <fullName evidence="3">Response regulator receiver protein</fullName>
    </submittedName>
</protein>
<dbReference type="KEGG" id="sli:Slin_4374"/>
<organism evidence="3 4">
    <name type="scientific">Spirosoma linguale (strain ATCC 33905 / DSM 74 / LMG 10896 / Claus 1)</name>
    <dbReference type="NCBI Taxonomy" id="504472"/>
    <lineage>
        <taxon>Bacteria</taxon>
        <taxon>Pseudomonadati</taxon>
        <taxon>Bacteroidota</taxon>
        <taxon>Cytophagia</taxon>
        <taxon>Cytophagales</taxon>
        <taxon>Cytophagaceae</taxon>
        <taxon>Spirosoma</taxon>
    </lineage>
</organism>
<feature type="domain" description="Response regulatory" evidence="2">
    <location>
        <begin position="16"/>
        <end position="141"/>
    </location>
</feature>
<proteinExistence type="predicted"/>
<dbReference type="STRING" id="504472.Slin_4374"/>
<evidence type="ECO:0000256" key="1">
    <source>
        <dbReference type="PROSITE-ProRule" id="PRU00169"/>
    </source>
</evidence>
<name>D2QLR5_SPILD</name>
<dbReference type="eggNOG" id="COG0745">
    <property type="taxonomic scope" value="Bacteria"/>
</dbReference>
<dbReference type="SUPFAM" id="SSF52172">
    <property type="entry name" value="CheY-like"/>
    <property type="match status" value="1"/>
</dbReference>
<dbReference type="SMART" id="SM00448">
    <property type="entry name" value="REC"/>
    <property type="match status" value="1"/>
</dbReference>
<dbReference type="AlphaFoldDB" id="D2QLR5"/>
<dbReference type="InterPro" id="IPR011006">
    <property type="entry name" value="CheY-like_superfamily"/>
</dbReference>
<keyword evidence="1" id="KW-0597">Phosphoprotein</keyword>
<feature type="modified residue" description="4-aspartylphosphate" evidence="1">
    <location>
        <position position="73"/>
    </location>
</feature>
<dbReference type="PROSITE" id="PS50110">
    <property type="entry name" value="RESPONSE_REGULATORY"/>
    <property type="match status" value="1"/>
</dbReference>
<dbReference type="Pfam" id="PF00072">
    <property type="entry name" value="Response_reg"/>
    <property type="match status" value="1"/>
</dbReference>
<gene>
    <name evidence="3" type="ordered locus">Slin_4374</name>
</gene>
<dbReference type="GO" id="GO:0000160">
    <property type="term" value="P:phosphorelay signal transduction system"/>
    <property type="evidence" value="ECO:0007669"/>
    <property type="project" value="InterPro"/>
</dbReference>
<accession>D2QLR5</accession>
<dbReference type="Gene3D" id="3.40.50.2300">
    <property type="match status" value="1"/>
</dbReference>
<sequence length="155" mass="18299">MAKLPGTRRRKVPRIPILVIEDNADHWLIIRSALSQCFPEVEPLWMNNTSQVINHLNTCVSTEKELPRLILTDLYLPRREDGFLLLESLKNHVVFRQLPVVVLSNSEDRKDIEQAYTFSIASYIVKPVSYHQWLNCFYTFRRYWLEAVTLPIHSY</sequence>
<keyword evidence="4" id="KW-1185">Reference proteome</keyword>
<dbReference type="InterPro" id="IPR001789">
    <property type="entry name" value="Sig_transdc_resp-reg_receiver"/>
</dbReference>
<dbReference type="HOGENOM" id="CLU_000445_69_17_10"/>
<dbReference type="PANTHER" id="PTHR44520">
    <property type="entry name" value="RESPONSE REGULATOR RCP1-RELATED"/>
    <property type="match status" value="1"/>
</dbReference>
<reference evidence="3 4" key="1">
    <citation type="journal article" date="2010" name="Stand. Genomic Sci.">
        <title>Complete genome sequence of Spirosoma linguale type strain (1).</title>
        <authorList>
            <person name="Lail K."/>
            <person name="Sikorski J."/>
            <person name="Saunders E."/>
            <person name="Lapidus A."/>
            <person name="Glavina Del Rio T."/>
            <person name="Copeland A."/>
            <person name="Tice H."/>
            <person name="Cheng J.-F."/>
            <person name="Lucas S."/>
            <person name="Nolan M."/>
            <person name="Bruce D."/>
            <person name="Goodwin L."/>
            <person name="Pitluck S."/>
            <person name="Ivanova N."/>
            <person name="Mavromatis K."/>
            <person name="Ovchinnikova G."/>
            <person name="Pati A."/>
            <person name="Chen A."/>
            <person name="Palaniappan K."/>
            <person name="Land M."/>
            <person name="Hauser L."/>
            <person name="Chang Y.-J."/>
            <person name="Jeffries C.D."/>
            <person name="Chain P."/>
            <person name="Brettin T."/>
            <person name="Detter J.C."/>
            <person name="Schuetze A."/>
            <person name="Rohde M."/>
            <person name="Tindall B.J."/>
            <person name="Goeker M."/>
            <person name="Bristow J."/>
            <person name="Eisen J.A."/>
            <person name="Markowitz V."/>
            <person name="Hugenholtz P."/>
            <person name="Kyrpides N.C."/>
            <person name="Klenk H.-P."/>
            <person name="Chen F."/>
        </authorList>
    </citation>
    <scope>NUCLEOTIDE SEQUENCE [LARGE SCALE GENOMIC DNA]</scope>
    <source>
        <strain evidence="4">ATCC 33905 / DSM 74 / LMG 10896 / Claus 1</strain>
    </source>
</reference>
<dbReference type="InterPro" id="IPR052893">
    <property type="entry name" value="TCS_response_regulator"/>
</dbReference>
<dbReference type="EMBL" id="CP001769">
    <property type="protein sequence ID" value="ADB40355.1"/>
    <property type="molecule type" value="Genomic_DNA"/>
</dbReference>